<sequence>MSAKEKRQLLTVLIVWLVIGALGFGYFWSQNPERKLNAVISSSQASKVAQELDAYFREDTLNALNGGASAQDLPDKFADTTLTEAARESWPLVVDQASTKLKNSRYWREEYPELQFTERYRRNDAYGSMGIPVPTFDAQGNVEVGSCVEVIATLTFPANQEVPADAQYYTDSEQWLSTCVTAVVDKDSGEIVKFRNADYLDW</sequence>
<name>A0ABW5XIY2_9MICO</name>
<feature type="transmembrane region" description="Helical" evidence="1">
    <location>
        <begin position="9"/>
        <end position="28"/>
    </location>
</feature>
<evidence type="ECO:0000313" key="3">
    <source>
        <dbReference type="Proteomes" id="UP001597391"/>
    </source>
</evidence>
<keyword evidence="3" id="KW-1185">Reference proteome</keyword>
<evidence type="ECO:0000256" key="1">
    <source>
        <dbReference type="SAM" id="Phobius"/>
    </source>
</evidence>
<dbReference type="EMBL" id="JBHUOP010000008">
    <property type="protein sequence ID" value="MFD2841703.1"/>
    <property type="molecule type" value="Genomic_DNA"/>
</dbReference>
<keyword evidence="1" id="KW-0812">Transmembrane</keyword>
<evidence type="ECO:0000313" key="2">
    <source>
        <dbReference type="EMBL" id="MFD2841703.1"/>
    </source>
</evidence>
<comment type="caution">
    <text evidence="2">The sequence shown here is derived from an EMBL/GenBank/DDBJ whole genome shotgun (WGS) entry which is preliminary data.</text>
</comment>
<keyword evidence="1" id="KW-0472">Membrane</keyword>
<organism evidence="2 3">
    <name type="scientific">Populibacterium corticicola</name>
    <dbReference type="NCBI Taxonomy" id="1812826"/>
    <lineage>
        <taxon>Bacteria</taxon>
        <taxon>Bacillati</taxon>
        <taxon>Actinomycetota</taxon>
        <taxon>Actinomycetes</taxon>
        <taxon>Micrococcales</taxon>
        <taxon>Jonesiaceae</taxon>
        <taxon>Populibacterium</taxon>
    </lineage>
</organism>
<reference evidence="3" key="1">
    <citation type="journal article" date="2019" name="Int. J. Syst. Evol. Microbiol.">
        <title>The Global Catalogue of Microorganisms (GCM) 10K type strain sequencing project: providing services to taxonomists for standard genome sequencing and annotation.</title>
        <authorList>
            <consortium name="The Broad Institute Genomics Platform"/>
            <consortium name="The Broad Institute Genome Sequencing Center for Infectious Disease"/>
            <person name="Wu L."/>
            <person name="Ma J."/>
        </authorList>
    </citation>
    <scope>NUCLEOTIDE SEQUENCE [LARGE SCALE GENOMIC DNA]</scope>
    <source>
        <strain evidence="3">KCTC 33576</strain>
    </source>
</reference>
<dbReference type="RefSeq" id="WP_377467991.1">
    <property type="nucleotide sequence ID" value="NZ_JBHUOP010000008.1"/>
</dbReference>
<gene>
    <name evidence="2" type="ORF">ACFSYH_14140</name>
</gene>
<protein>
    <submittedName>
        <fullName evidence="2">Uncharacterized protein</fullName>
    </submittedName>
</protein>
<keyword evidence="1" id="KW-1133">Transmembrane helix</keyword>
<proteinExistence type="predicted"/>
<accession>A0ABW5XIY2</accession>
<dbReference type="Proteomes" id="UP001597391">
    <property type="component" value="Unassembled WGS sequence"/>
</dbReference>